<dbReference type="Proteomes" id="UP000622552">
    <property type="component" value="Unassembled WGS sequence"/>
</dbReference>
<accession>A0A8J7GGC1</accession>
<comment type="caution">
    <text evidence="1">The sequence shown here is derived from an EMBL/GenBank/DDBJ whole genome shotgun (WGS) entry which is preliminary data.</text>
</comment>
<evidence type="ECO:0000313" key="1">
    <source>
        <dbReference type="EMBL" id="MBG6136685.1"/>
    </source>
</evidence>
<dbReference type="RefSeq" id="WP_197003627.1">
    <property type="nucleotide sequence ID" value="NZ_BONS01000016.1"/>
</dbReference>
<name>A0A8J7GGC1_9ACTN</name>
<dbReference type="EMBL" id="JADOUF010000001">
    <property type="protein sequence ID" value="MBG6136685.1"/>
    <property type="molecule type" value="Genomic_DNA"/>
</dbReference>
<dbReference type="AlphaFoldDB" id="A0A8J7GGC1"/>
<proteinExistence type="predicted"/>
<protein>
    <submittedName>
        <fullName evidence="1">Uncharacterized protein</fullName>
    </submittedName>
</protein>
<keyword evidence="2" id="KW-1185">Reference proteome</keyword>
<gene>
    <name evidence="1" type="ORF">IW245_002879</name>
</gene>
<sequence length="265" mass="27839">MTIVTWPVVSRDRVVRAFKPGGLPGAEAPFRTLRSHRWASAGVRVSIRAGGRLDGQRSLFSSLNVESALLARHGREDAARRVAQAAETLEAGPEFARLKELLAAVPVESADAVLEGRLPSGEAGQELGLALRAVARRTEHVRAAETGLVKVADVVAGQVTEVHEGYVVLSQLGGPSTAVPRWMAVAAHRDQPGAWLILITDRLADASAFVNAVPGISLGADPSPEPFTPFGRASQRARVITEADAAVLSGSPVPLTVVVPVVIEA</sequence>
<organism evidence="1 2">
    <name type="scientific">Longispora fulva</name>
    <dbReference type="NCBI Taxonomy" id="619741"/>
    <lineage>
        <taxon>Bacteria</taxon>
        <taxon>Bacillati</taxon>
        <taxon>Actinomycetota</taxon>
        <taxon>Actinomycetes</taxon>
        <taxon>Micromonosporales</taxon>
        <taxon>Micromonosporaceae</taxon>
        <taxon>Longispora</taxon>
    </lineage>
</organism>
<evidence type="ECO:0000313" key="2">
    <source>
        <dbReference type="Proteomes" id="UP000622552"/>
    </source>
</evidence>
<reference evidence="1" key="1">
    <citation type="submission" date="2020-11" db="EMBL/GenBank/DDBJ databases">
        <title>Sequencing the genomes of 1000 actinobacteria strains.</title>
        <authorList>
            <person name="Klenk H.-P."/>
        </authorList>
    </citation>
    <scope>NUCLEOTIDE SEQUENCE</scope>
    <source>
        <strain evidence="1">DSM 45356</strain>
    </source>
</reference>